<gene>
    <name evidence="3" type="ORF">FA09DRAFT_329266</name>
</gene>
<dbReference type="RefSeq" id="XP_025599050.1">
    <property type="nucleotide sequence ID" value="XM_025742105.1"/>
</dbReference>
<evidence type="ECO:0000256" key="1">
    <source>
        <dbReference type="SAM" id="MobiDB-lite"/>
    </source>
</evidence>
<feature type="transmembrane region" description="Helical" evidence="2">
    <location>
        <begin position="135"/>
        <end position="157"/>
    </location>
</feature>
<feature type="transmembrane region" description="Helical" evidence="2">
    <location>
        <begin position="28"/>
        <end position="47"/>
    </location>
</feature>
<dbReference type="STRING" id="58919.A0A316ZB11"/>
<feature type="compositionally biased region" description="Polar residues" evidence="1">
    <location>
        <begin position="379"/>
        <end position="388"/>
    </location>
</feature>
<feature type="transmembrane region" description="Helical" evidence="2">
    <location>
        <begin position="261"/>
        <end position="283"/>
    </location>
</feature>
<dbReference type="GeneID" id="37269649"/>
<feature type="compositionally biased region" description="Polar residues" evidence="1">
    <location>
        <begin position="533"/>
        <end position="547"/>
    </location>
</feature>
<evidence type="ECO:0000313" key="3">
    <source>
        <dbReference type="EMBL" id="PWN98771.1"/>
    </source>
</evidence>
<feature type="region of interest" description="Disordered" evidence="1">
    <location>
        <begin position="349"/>
        <end position="392"/>
    </location>
</feature>
<dbReference type="EMBL" id="KZ819290">
    <property type="protein sequence ID" value="PWN98771.1"/>
    <property type="molecule type" value="Genomic_DNA"/>
</dbReference>
<keyword evidence="2" id="KW-0812">Transmembrane</keyword>
<feature type="transmembrane region" description="Helical" evidence="2">
    <location>
        <begin position="101"/>
        <end position="123"/>
    </location>
</feature>
<accession>A0A316ZB11</accession>
<feature type="compositionally biased region" description="Low complexity" evidence="1">
    <location>
        <begin position="478"/>
        <end position="494"/>
    </location>
</feature>
<dbReference type="Proteomes" id="UP000245946">
    <property type="component" value="Unassembled WGS sequence"/>
</dbReference>
<feature type="compositionally biased region" description="Polar residues" evidence="1">
    <location>
        <begin position="304"/>
        <end position="334"/>
    </location>
</feature>
<feature type="transmembrane region" description="Helical" evidence="2">
    <location>
        <begin position="68"/>
        <end position="89"/>
    </location>
</feature>
<evidence type="ECO:0000256" key="2">
    <source>
        <dbReference type="SAM" id="Phobius"/>
    </source>
</evidence>
<protein>
    <submittedName>
        <fullName evidence="3">Uncharacterized protein</fullName>
    </submittedName>
</protein>
<dbReference type="OrthoDB" id="2549796at2759"/>
<feature type="region of interest" description="Disordered" evidence="1">
    <location>
        <begin position="432"/>
        <end position="572"/>
    </location>
</feature>
<keyword evidence="2" id="KW-0472">Membrane</keyword>
<name>A0A316ZB11_9BASI</name>
<organism evidence="3 4">
    <name type="scientific">Tilletiopsis washingtonensis</name>
    <dbReference type="NCBI Taxonomy" id="58919"/>
    <lineage>
        <taxon>Eukaryota</taxon>
        <taxon>Fungi</taxon>
        <taxon>Dikarya</taxon>
        <taxon>Basidiomycota</taxon>
        <taxon>Ustilaginomycotina</taxon>
        <taxon>Exobasidiomycetes</taxon>
        <taxon>Entylomatales</taxon>
        <taxon>Entylomatales incertae sedis</taxon>
        <taxon>Tilletiopsis</taxon>
    </lineage>
</organism>
<keyword evidence="2" id="KW-1133">Transmembrane helix</keyword>
<proteinExistence type="predicted"/>
<feature type="transmembrane region" description="Helical" evidence="2">
    <location>
        <begin position="235"/>
        <end position="255"/>
    </location>
</feature>
<sequence length="572" mass="61690">MADSGVIFDHISPATHGGYRVSVQVLQVVYAVFFGASLLDLVQHIGFDIKLVTTRDGWNRPAKVVSRVAYLLCRTLSPTVLLLVLLDAVAPMGAITGSCRVYGQVFNALFVPLLNAVPLVFVIRTISLYTFDKRVCIPLLVAYAVCFGVSLSALPFWGVNLDIPGSDGWCVYDTRRQERTPYNAAWRSCGMLLDLTVILLTLHRLTEGGLGAVFRRKDRQQISASRLSATLLRQGFQYFVLIFVTDVLFLALYWSQPPSRVPFQVAGSALAFCMPPILAGKVFRDARKIVRRVQRDNLSLAMYSGSTPHGHTSVRANPTRGTSSGFGHSLTPNSTDAHKYIADFKVTGRASAPMPERESSSIELPGLPQLPRASHARPVSSSDGSLVSPTERAGGIHVGVSTVTHVAEADRSSIAELDGSNVEATVARNWPRLHSPDVSSSPTVDAGYQDDANASTPQLARESSIDRRSSTIVAMDSAPEAAAESAGAANGAAVEEQRSASPDAHWTPQTPAGPYPHTTQSQLATDFFGGAFQTPSAPDSLRQSISNAWRDPGQSFDEDVEAARDSPSRPRD</sequence>
<reference evidence="3 4" key="1">
    <citation type="journal article" date="2018" name="Mol. Biol. Evol.">
        <title>Broad Genomic Sampling Reveals a Smut Pathogenic Ancestry of the Fungal Clade Ustilaginomycotina.</title>
        <authorList>
            <person name="Kijpornyongpan T."/>
            <person name="Mondo S.J."/>
            <person name="Barry K."/>
            <person name="Sandor L."/>
            <person name="Lee J."/>
            <person name="Lipzen A."/>
            <person name="Pangilinan J."/>
            <person name="LaButti K."/>
            <person name="Hainaut M."/>
            <person name="Henrissat B."/>
            <person name="Grigoriev I.V."/>
            <person name="Spatafora J.W."/>
            <person name="Aime M.C."/>
        </authorList>
    </citation>
    <scope>NUCLEOTIDE SEQUENCE [LARGE SCALE GENOMIC DNA]</scope>
    <source>
        <strain evidence="3 4">MCA 4186</strain>
    </source>
</reference>
<feature type="compositionally biased region" description="Basic and acidic residues" evidence="1">
    <location>
        <begin position="561"/>
        <end position="572"/>
    </location>
</feature>
<keyword evidence="4" id="KW-1185">Reference proteome</keyword>
<dbReference type="AlphaFoldDB" id="A0A316ZB11"/>
<feature type="transmembrane region" description="Helical" evidence="2">
    <location>
        <begin position="191"/>
        <end position="214"/>
    </location>
</feature>
<evidence type="ECO:0000313" key="4">
    <source>
        <dbReference type="Proteomes" id="UP000245946"/>
    </source>
</evidence>
<feature type="region of interest" description="Disordered" evidence="1">
    <location>
        <begin position="302"/>
        <end position="334"/>
    </location>
</feature>